<feature type="transmembrane region" description="Helical" evidence="1">
    <location>
        <begin position="6"/>
        <end position="26"/>
    </location>
</feature>
<reference evidence="2 3" key="1">
    <citation type="submission" date="2020-08" db="EMBL/GenBank/DDBJ databases">
        <title>The Agave Microbiome: Exploring the role of microbial communities in plant adaptations to desert environments.</title>
        <authorList>
            <person name="Partida-Martinez L.P."/>
        </authorList>
    </citation>
    <scope>NUCLEOTIDE SEQUENCE [LARGE SCALE GENOMIC DNA]</scope>
    <source>
        <strain evidence="2 3">AS3.12</strain>
    </source>
</reference>
<keyword evidence="1" id="KW-0472">Membrane</keyword>
<keyword evidence="1" id="KW-1133">Transmembrane helix</keyword>
<name>A0A7X0MQG0_9HYPH</name>
<dbReference type="Proteomes" id="UP000585437">
    <property type="component" value="Unassembled WGS sequence"/>
</dbReference>
<evidence type="ECO:0000256" key="1">
    <source>
        <dbReference type="SAM" id="Phobius"/>
    </source>
</evidence>
<gene>
    <name evidence="2" type="ORF">F4695_000575</name>
</gene>
<evidence type="ECO:0008006" key="4">
    <source>
        <dbReference type="Google" id="ProtNLM"/>
    </source>
</evidence>
<evidence type="ECO:0000313" key="2">
    <source>
        <dbReference type="EMBL" id="MBB6507256.1"/>
    </source>
</evidence>
<keyword evidence="1" id="KW-0812">Transmembrane</keyword>
<dbReference type="AlphaFoldDB" id="A0A7X0MQG0"/>
<proteinExistence type="predicted"/>
<evidence type="ECO:0000313" key="3">
    <source>
        <dbReference type="Proteomes" id="UP000585437"/>
    </source>
</evidence>
<protein>
    <recommendedName>
        <fullName evidence="4">DUF4760 domain-containing protein</fullName>
    </recommendedName>
</protein>
<organism evidence="2 3">
    <name type="scientific">Rhizobium soli</name>
    <dbReference type="NCBI Taxonomy" id="424798"/>
    <lineage>
        <taxon>Bacteria</taxon>
        <taxon>Pseudomonadati</taxon>
        <taxon>Pseudomonadota</taxon>
        <taxon>Alphaproteobacteria</taxon>
        <taxon>Hyphomicrobiales</taxon>
        <taxon>Rhizobiaceae</taxon>
        <taxon>Rhizobium/Agrobacterium group</taxon>
        <taxon>Rhizobium</taxon>
    </lineage>
</organism>
<accession>A0A7X0MQG0</accession>
<dbReference type="EMBL" id="JACHBU010000001">
    <property type="protein sequence ID" value="MBB6507256.1"/>
    <property type="molecule type" value="Genomic_DNA"/>
</dbReference>
<sequence length="188" mass="21834">MKTEHLSLAVTSLGVFAAYIAVYRWYVEQRWRRKEALFNFLDSFLDTPGAHNATMMLNSREREIPLWSKSAPEDRYTKVSWGDITAAFTVDNSGALSSAPKHTAIRDCFGDFFGRLNRLQLLREEKLLPVKQVGFVMEGWVRIFARDYREPHMRKIREFLEANSYSKIQALFFEHGLDLKVTDNPHNG</sequence>
<dbReference type="RefSeq" id="WP_184653734.1">
    <property type="nucleotide sequence ID" value="NZ_JACHBU010000001.1"/>
</dbReference>
<comment type="caution">
    <text evidence="2">The sequence shown here is derived from an EMBL/GenBank/DDBJ whole genome shotgun (WGS) entry which is preliminary data.</text>
</comment>
<keyword evidence="3" id="KW-1185">Reference proteome</keyword>